<proteinExistence type="predicted"/>
<organism evidence="2 3">
    <name type="scientific">Microbacterium bovistercoris</name>
    <dbReference type="NCBI Taxonomy" id="2293570"/>
    <lineage>
        <taxon>Bacteria</taxon>
        <taxon>Bacillati</taxon>
        <taxon>Actinomycetota</taxon>
        <taxon>Actinomycetes</taxon>
        <taxon>Micrococcales</taxon>
        <taxon>Microbacteriaceae</taxon>
        <taxon>Microbacterium</taxon>
    </lineage>
</organism>
<feature type="transmembrane region" description="Helical" evidence="1">
    <location>
        <begin position="30"/>
        <end position="48"/>
    </location>
</feature>
<evidence type="ECO:0000313" key="3">
    <source>
        <dbReference type="Proteomes" id="UP000262172"/>
    </source>
</evidence>
<sequence length="220" mass="22966">MTDLARPETWTERYRLVTDPSTQKSLGSKGIIIALISIVGVGIGVALIALGRPILGWIVVALGVIGALVWSLIALNSKAAAKMTGDDLIEIVVADEGLLVQGGLPVLWSEVARINYLWSAAPSFTGGLAGVAANAAGKAMDSAGVDRSKKSVTISLKDYDAVKARATTKARKMVLYGPMLGDPATVMVGLMGRSDAEMQQLLQLLHAAGAQHGFALTRDS</sequence>
<gene>
    <name evidence="2" type="ORF">DY023_14885</name>
</gene>
<evidence type="ECO:0000313" key="2">
    <source>
        <dbReference type="EMBL" id="REJ04190.1"/>
    </source>
</evidence>
<name>A0A371NPV0_9MICO</name>
<keyword evidence="1" id="KW-0812">Transmembrane</keyword>
<reference evidence="2 3" key="1">
    <citation type="submission" date="2018-08" db="EMBL/GenBank/DDBJ databases">
        <title>Isolation, diversity and antifungal activity of Actinobacteria from cow dung.</title>
        <authorList>
            <person name="Ling L."/>
        </authorList>
    </citation>
    <scope>NUCLEOTIDE SEQUENCE [LARGE SCALE GENOMIC DNA]</scope>
    <source>
        <strain evidence="2 3">NEAU-LLE</strain>
    </source>
</reference>
<feature type="transmembrane region" description="Helical" evidence="1">
    <location>
        <begin position="54"/>
        <end position="75"/>
    </location>
</feature>
<protein>
    <submittedName>
        <fullName evidence="2">Uncharacterized protein</fullName>
    </submittedName>
</protein>
<comment type="caution">
    <text evidence="2">The sequence shown here is derived from an EMBL/GenBank/DDBJ whole genome shotgun (WGS) entry which is preliminary data.</text>
</comment>
<dbReference type="OrthoDB" id="9976928at2"/>
<keyword evidence="1" id="KW-0472">Membrane</keyword>
<dbReference type="AlphaFoldDB" id="A0A371NPV0"/>
<keyword evidence="3" id="KW-1185">Reference proteome</keyword>
<dbReference type="Proteomes" id="UP000262172">
    <property type="component" value="Unassembled WGS sequence"/>
</dbReference>
<evidence type="ECO:0000256" key="1">
    <source>
        <dbReference type="SAM" id="Phobius"/>
    </source>
</evidence>
<accession>A0A371NPV0</accession>
<keyword evidence="1" id="KW-1133">Transmembrane helix</keyword>
<dbReference type="RefSeq" id="WP_116243131.1">
    <property type="nucleotide sequence ID" value="NZ_QUAB01000047.1"/>
</dbReference>
<dbReference type="EMBL" id="QUAB01000047">
    <property type="protein sequence ID" value="REJ04190.1"/>
    <property type="molecule type" value="Genomic_DNA"/>
</dbReference>